<keyword evidence="3" id="KW-0804">Transcription</keyword>
<keyword evidence="6" id="KW-1185">Reference proteome</keyword>
<dbReference type="EMBL" id="JADIKI010000023">
    <property type="protein sequence ID" value="MFK2856640.1"/>
    <property type="molecule type" value="Genomic_DNA"/>
</dbReference>
<dbReference type="InterPro" id="IPR036388">
    <property type="entry name" value="WH-like_DNA-bd_sf"/>
</dbReference>
<dbReference type="PANTHER" id="PTHR42756:SF1">
    <property type="entry name" value="TRANSCRIPTIONAL REPRESSOR OF EMRAB OPERON"/>
    <property type="match status" value="1"/>
</dbReference>
<protein>
    <submittedName>
        <fullName evidence="5">MarR family transcriptional regulator</fullName>
    </submittedName>
</protein>
<accession>A0ABW8IN40</accession>
<evidence type="ECO:0000313" key="5">
    <source>
        <dbReference type="EMBL" id="MFK2856640.1"/>
    </source>
</evidence>
<keyword evidence="1" id="KW-0805">Transcription regulation</keyword>
<dbReference type="PANTHER" id="PTHR42756">
    <property type="entry name" value="TRANSCRIPTIONAL REGULATOR, MARR"/>
    <property type="match status" value="1"/>
</dbReference>
<dbReference type="InterPro" id="IPR036390">
    <property type="entry name" value="WH_DNA-bd_sf"/>
</dbReference>
<dbReference type="RefSeq" id="WP_380015737.1">
    <property type="nucleotide sequence ID" value="NZ_JADIKI010000023.1"/>
</dbReference>
<gene>
    <name evidence="5" type="ORF">ISP18_18675</name>
</gene>
<dbReference type="SUPFAM" id="SSF46785">
    <property type="entry name" value="Winged helix' DNA-binding domain"/>
    <property type="match status" value="1"/>
</dbReference>
<evidence type="ECO:0000313" key="6">
    <source>
        <dbReference type="Proteomes" id="UP001620409"/>
    </source>
</evidence>
<evidence type="ECO:0000256" key="1">
    <source>
        <dbReference type="ARBA" id="ARBA00023015"/>
    </source>
</evidence>
<dbReference type="Pfam" id="PF01047">
    <property type="entry name" value="MarR"/>
    <property type="match status" value="1"/>
</dbReference>
<evidence type="ECO:0000259" key="4">
    <source>
        <dbReference type="PROSITE" id="PS50995"/>
    </source>
</evidence>
<dbReference type="Proteomes" id="UP001620409">
    <property type="component" value="Unassembled WGS sequence"/>
</dbReference>
<keyword evidence="2" id="KW-0238">DNA-binding</keyword>
<reference evidence="5 6" key="1">
    <citation type="submission" date="2020-10" db="EMBL/GenBank/DDBJ databases">
        <title>Phylogeny of dyella-like bacteria.</title>
        <authorList>
            <person name="Fu J."/>
        </authorList>
    </citation>
    <scope>NUCLEOTIDE SEQUENCE [LARGE SCALE GENOMIC DNA]</scope>
    <source>
        <strain evidence="5 6">DHG40</strain>
    </source>
</reference>
<comment type="caution">
    <text evidence="5">The sequence shown here is derived from an EMBL/GenBank/DDBJ whole genome shotgun (WGS) entry which is preliminary data.</text>
</comment>
<evidence type="ECO:0000256" key="2">
    <source>
        <dbReference type="ARBA" id="ARBA00023125"/>
    </source>
</evidence>
<dbReference type="SMART" id="SM00347">
    <property type="entry name" value="HTH_MARR"/>
    <property type="match status" value="1"/>
</dbReference>
<name>A0ABW8IN40_9GAMM</name>
<dbReference type="PROSITE" id="PS50995">
    <property type="entry name" value="HTH_MARR_2"/>
    <property type="match status" value="1"/>
</dbReference>
<sequence>MEHYTKKNFLTTQSIGYMLTKARNMVIADMDAALTPLDITSQQMGVILWLSRGIAATPFEMSKHLSIDTGLMTRMLDKLEANGLLKRSRSNTDRRVVDLKLTRKGEAAAAEIPDIALPVLNGRLRNFSKAEFEELQRLLGKFIDADTRR</sequence>
<dbReference type="PRINTS" id="PR00598">
    <property type="entry name" value="HTHMARR"/>
</dbReference>
<organism evidence="5 6">
    <name type="scientific">Dyella humi</name>
    <dbReference type="NCBI Taxonomy" id="1770547"/>
    <lineage>
        <taxon>Bacteria</taxon>
        <taxon>Pseudomonadati</taxon>
        <taxon>Pseudomonadota</taxon>
        <taxon>Gammaproteobacteria</taxon>
        <taxon>Lysobacterales</taxon>
        <taxon>Rhodanobacteraceae</taxon>
        <taxon>Dyella</taxon>
    </lineage>
</organism>
<dbReference type="Gene3D" id="1.10.10.10">
    <property type="entry name" value="Winged helix-like DNA-binding domain superfamily/Winged helix DNA-binding domain"/>
    <property type="match status" value="1"/>
</dbReference>
<proteinExistence type="predicted"/>
<evidence type="ECO:0000256" key="3">
    <source>
        <dbReference type="ARBA" id="ARBA00023163"/>
    </source>
</evidence>
<feature type="domain" description="HTH marR-type" evidence="4">
    <location>
        <begin position="12"/>
        <end position="144"/>
    </location>
</feature>
<dbReference type="InterPro" id="IPR000835">
    <property type="entry name" value="HTH_MarR-typ"/>
</dbReference>